<proteinExistence type="predicted"/>
<accession>A0ACC0CLC3</accession>
<organism evidence="1 2">
    <name type="scientific">Hypoxylon rubiginosum</name>
    <dbReference type="NCBI Taxonomy" id="110542"/>
    <lineage>
        <taxon>Eukaryota</taxon>
        <taxon>Fungi</taxon>
        <taxon>Dikarya</taxon>
        <taxon>Ascomycota</taxon>
        <taxon>Pezizomycotina</taxon>
        <taxon>Sordariomycetes</taxon>
        <taxon>Xylariomycetidae</taxon>
        <taxon>Xylariales</taxon>
        <taxon>Hypoxylaceae</taxon>
        <taxon>Hypoxylon</taxon>
    </lineage>
</organism>
<gene>
    <name evidence="1" type="ORF">F4821DRAFT_34731</name>
</gene>
<name>A0ACC0CLC3_9PEZI</name>
<evidence type="ECO:0000313" key="2">
    <source>
        <dbReference type="Proteomes" id="UP001497680"/>
    </source>
</evidence>
<dbReference type="EMBL" id="MU394406">
    <property type="protein sequence ID" value="KAI6081145.1"/>
    <property type="molecule type" value="Genomic_DNA"/>
</dbReference>
<evidence type="ECO:0000313" key="1">
    <source>
        <dbReference type="EMBL" id="KAI6081145.1"/>
    </source>
</evidence>
<keyword evidence="2" id="KW-1185">Reference proteome</keyword>
<sequence>MISGYATFSEFIASDPELSIYRSFLALTSRNLLYQQSELLALEHRFREFDEDDSKSSANLDILLSAKCWETFANNAAHGEPRESERLETIKELRTRLREYQESLILQRHILGLPRPQKRAFRAFQGWFDNEKPFVGYGHDMLKHGEDFIALQPSSDQDLLTTSLQNLAGRLFPGVRHETTTDVKYYSADHVSRLATILTVLLASLLINGAIVLLYIVKSEHIRLGMVAIFTSLFAGSLAVLTDGKRTDIILATAACAAVMVVFVSASGD</sequence>
<reference evidence="1 2" key="1">
    <citation type="journal article" date="2022" name="New Phytol.">
        <title>Ecological generalism drives hyperdiversity of secondary metabolite gene clusters in xylarialean endophytes.</title>
        <authorList>
            <person name="Franco M.E.E."/>
            <person name="Wisecaver J.H."/>
            <person name="Arnold A.E."/>
            <person name="Ju Y.M."/>
            <person name="Slot J.C."/>
            <person name="Ahrendt S."/>
            <person name="Moore L.P."/>
            <person name="Eastman K.E."/>
            <person name="Scott K."/>
            <person name="Konkel Z."/>
            <person name="Mondo S.J."/>
            <person name="Kuo A."/>
            <person name="Hayes R.D."/>
            <person name="Haridas S."/>
            <person name="Andreopoulos B."/>
            <person name="Riley R."/>
            <person name="LaButti K."/>
            <person name="Pangilinan J."/>
            <person name="Lipzen A."/>
            <person name="Amirebrahimi M."/>
            <person name="Yan J."/>
            <person name="Adam C."/>
            <person name="Keymanesh K."/>
            <person name="Ng V."/>
            <person name="Louie K."/>
            <person name="Northen T."/>
            <person name="Drula E."/>
            <person name="Henrissat B."/>
            <person name="Hsieh H.M."/>
            <person name="Youens-Clark K."/>
            <person name="Lutzoni F."/>
            <person name="Miadlikowska J."/>
            <person name="Eastwood D.C."/>
            <person name="Hamelin R.C."/>
            <person name="Grigoriev I.V."/>
            <person name="U'Ren J.M."/>
        </authorList>
    </citation>
    <scope>NUCLEOTIDE SEQUENCE [LARGE SCALE GENOMIC DNA]</scope>
    <source>
        <strain evidence="1 2">ER1909</strain>
    </source>
</reference>
<dbReference type="Proteomes" id="UP001497680">
    <property type="component" value="Unassembled WGS sequence"/>
</dbReference>
<protein>
    <submittedName>
        <fullName evidence="1">Uncharacterized protein</fullName>
    </submittedName>
</protein>
<comment type="caution">
    <text evidence="1">The sequence shown here is derived from an EMBL/GenBank/DDBJ whole genome shotgun (WGS) entry which is preliminary data.</text>
</comment>